<reference evidence="1" key="1">
    <citation type="submission" date="2018-06" db="EMBL/GenBank/DDBJ databases">
        <authorList>
            <person name="O'Rourke A."/>
        </authorList>
    </citation>
    <scope>NUCLEOTIDE SEQUENCE</scope>
    <source>
        <strain evidence="1">132550021-3</strain>
    </source>
</reference>
<name>A0AAW4Q969_RALPI</name>
<protein>
    <submittedName>
        <fullName evidence="1">Uncharacterized protein</fullName>
    </submittedName>
</protein>
<comment type="caution">
    <text evidence="1">The sequence shown here is derived from an EMBL/GenBank/DDBJ whole genome shotgun (WGS) entry which is preliminary data.</text>
</comment>
<evidence type="ECO:0000313" key="2">
    <source>
        <dbReference type="Proteomes" id="UP001199322"/>
    </source>
</evidence>
<dbReference type="RefSeq" id="WP_182553341.1">
    <property type="nucleotide sequence ID" value="NZ_QGCA01000015.1"/>
</dbReference>
<evidence type="ECO:0000313" key="1">
    <source>
        <dbReference type="EMBL" id="MBX3891509.1"/>
    </source>
</evidence>
<sequence>MARTSAGRRMRLTVPPHHAVNRHLGNLDEESDLNAEVLRLAEIGATLEELCGPMRSVADIVKLLNFRGAPSLFAPAAVAPIHSSLPAPAAQTDALILGAATPSASIQATVPSSSVAQTAGVKLGEPEDSHVVDASLAEHMWIPE</sequence>
<gene>
    <name evidence="1" type="ORF">DEE74_16730</name>
</gene>
<proteinExistence type="predicted"/>
<organism evidence="1 2">
    <name type="scientific">Ralstonia pickettii</name>
    <name type="common">Burkholderia pickettii</name>
    <dbReference type="NCBI Taxonomy" id="329"/>
    <lineage>
        <taxon>Bacteria</taxon>
        <taxon>Pseudomonadati</taxon>
        <taxon>Pseudomonadota</taxon>
        <taxon>Betaproteobacteria</taxon>
        <taxon>Burkholderiales</taxon>
        <taxon>Burkholderiaceae</taxon>
        <taxon>Ralstonia</taxon>
    </lineage>
</organism>
<dbReference type="EMBL" id="QGBI01000015">
    <property type="protein sequence ID" value="MBX3891509.1"/>
    <property type="molecule type" value="Genomic_DNA"/>
</dbReference>
<accession>A0AAW4Q969</accession>
<dbReference type="AlphaFoldDB" id="A0AAW4Q969"/>
<dbReference type="Proteomes" id="UP001199322">
    <property type="component" value="Unassembled WGS sequence"/>
</dbReference>